<evidence type="ECO:0000256" key="1">
    <source>
        <dbReference type="SAM" id="Phobius"/>
    </source>
</evidence>
<dbReference type="InterPro" id="IPR008523">
    <property type="entry name" value="DUF805"/>
</dbReference>
<organism evidence="2 3">
    <name type="scientific">Caulobacter hibisci</name>
    <dbReference type="NCBI Taxonomy" id="2035993"/>
    <lineage>
        <taxon>Bacteria</taxon>
        <taxon>Pseudomonadati</taxon>
        <taxon>Pseudomonadota</taxon>
        <taxon>Alphaproteobacteria</taxon>
        <taxon>Caulobacterales</taxon>
        <taxon>Caulobacteraceae</taxon>
        <taxon>Caulobacter</taxon>
    </lineage>
</organism>
<feature type="transmembrane region" description="Helical" evidence="1">
    <location>
        <begin position="50"/>
        <end position="71"/>
    </location>
</feature>
<keyword evidence="1" id="KW-0472">Membrane</keyword>
<reference evidence="2 3" key="1">
    <citation type="submission" date="2020-11" db="EMBL/GenBank/DDBJ databases">
        <title>genome sequence of strain KACC 18849.</title>
        <authorList>
            <person name="Gao J."/>
            <person name="Zhang X."/>
        </authorList>
    </citation>
    <scope>NUCLEOTIDE SEQUENCE [LARGE SCALE GENOMIC DNA]</scope>
    <source>
        <strain evidence="2 3">KACC 18849</strain>
    </source>
</reference>
<feature type="transmembrane region" description="Helical" evidence="1">
    <location>
        <begin position="83"/>
        <end position="102"/>
    </location>
</feature>
<name>A0ABS0T250_9CAUL</name>
<proteinExistence type="predicted"/>
<evidence type="ECO:0000313" key="2">
    <source>
        <dbReference type="EMBL" id="MBI1685968.1"/>
    </source>
</evidence>
<accession>A0ABS0T250</accession>
<dbReference type="PANTHER" id="PTHR34980">
    <property type="entry name" value="INNER MEMBRANE PROTEIN-RELATED-RELATED"/>
    <property type="match status" value="1"/>
</dbReference>
<comment type="caution">
    <text evidence="2">The sequence shown here is derived from an EMBL/GenBank/DDBJ whole genome shotgun (WGS) entry which is preliminary data.</text>
</comment>
<dbReference type="RefSeq" id="WP_198577868.1">
    <property type="nucleotide sequence ID" value="NZ_JADWOX010000017.1"/>
</dbReference>
<sequence length="147" mass="15640">MQGLVGKLKPFFAVSGRATRLTYWRMQLAMALASAILMCLVVAATRIGGWLGAVPCLLFLPVAAAGICVAVRRLHDRGKAAGWILVFGLGPYSLTALAGWAYEDGGVIVGLPLALAALVLSGWAWIELGFLRGTRGENRYGAEPKRL</sequence>
<keyword evidence="1" id="KW-1133">Transmembrane helix</keyword>
<dbReference type="PANTHER" id="PTHR34980:SF3">
    <property type="entry name" value="BLR8105 PROTEIN"/>
    <property type="match status" value="1"/>
</dbReference>
<keyword evidence="3" id="KW-1185">Reference proteome</keyword>
<keyword evidence="1" id="KW-0812">Transmembrane</keyword>
<dbReference type="Proteomes" id="UP000639859">
    <property type="component" value="Unassembled WGS sequence"/>
</dbReference>
<dbReference type="EMBL" id="JADWOX010000017">
    <property type="protein sequence ID" value="MBI1685968.1"/>
    <property type="molecule type" value="Genomic_DNA"/>
</dbReference>
<gene>
    <name evidence="2" type="ORF">I4Q42_20050</name>
</gene>
<feature type="transmembrane region" description="Helical" evidence="1">
    <location>
        <begin position="21"/>
        <end position="44"/>
    </location>
</feature>
<protein>
    <submittedName>
        <fullName evidence="2">DUF805 domain-containing protein</fullName>
    </submittedName>
</protein>
<feature type="transmembrane region" description="Helical" evidence="1">
    <location>
        <begin position="108"/>
        <end position="126"/>
    </location>
</feature>
<evidence type="ECO:0000313" key="3">
    <source>
        <dbReference type="Proteomes" id="UP000639859"/>
    </source>
</evidence>
<dbReference type="Pfam" id="PF05656">
    <property type="entry name" value="DUF805"/>
    <property type="match status" value="1"/>
</dbReference>